<feature type="compositionally biased region" description="Low complexity" evidence="1">
    <location>
        <begin position="150"/>
        <end position="173"/>
    </location>
</feature>
<comment type="caution">
    <text evidence="2">The sequence shown here is derived from an EMBL/GenBank/DDBJ whole genome shotgun (WGS) entry which is preliminary data.</text>
</comment>
<feature type="region of interest" description="Disordered" evidence="1">
    <location>
        <begin position="140"/>
        <end position="199"/>
    </location>
</feature>
<accession>A0A811MSV6</accession>
<organism evidence="2 3">
    <name type="scientific">Miscanthus lutarioriparius</name>
    <dbReference type="NCBI Taxonomy" id="422564"/>
    <lineage>
        <taxon>Eukaryota</taxon>
        <taxon>Viridiplantae</taxon>
        <taxon>Streptophyta</taxon>
        <taxon>Embryophyta</taxon>
        <taxon>Tracheophyta</taxon>
        <taxon>Spermatophyta</taxon>
        <taxon>Magnoliopsida</taxon>
        <taxon>Liliopsida</taxon>
        <taxon>Poales</taxon>
        <taxon>Poaceae</taxon>
        <taxon>PACMAD clade</taxon>
        <taxon>Panicoideae</taxon>
        <taxon>Andropogonodae</taxon>
        <taxon>Andropogoneae</taxon>
        <taxon>Saccharinae</taxon>
        <taxon>Miscanthus</taxon>
    </lineage>
</organism>
<evidence type="ECO:0000313" key="2">
    <source>
        <dbReference type="EMBL" id="CAD6211943.1"/>
    </source>
</evidence>
<protein>
    <submittedName>
        <fullName evidence="2">Uncharacterized protein</fullName>
    </submittedName>
</protein>
<sequence>MMKWCDDGGVAGAAKTLLLPLKPQLMRWQKQLAVSPAKTQVREPEVINVWELMDGLDDKDEEGDADGEERLEKLALGSPEFDPDVITAFRKELDEIPPRPDDPGIKECMKKPDGLGSGGGGDEVGVKKREIQRFPGIVRAGLHCGQQDPAGVRGRQAPGQRRGGPPDARGRQAVEGARGLRDGAPAELRRQGHCPGGVL</sequence>
<proteinExistence type="predicted"/>
<dbReference type="EMBL" id="CAJGYO010000002">
    <property type="protein sequence ID" value="CAD6211943.1"/>
    <property type="molecule type" value="Genomic_DNA"/>
</dbReference>
<feature type="compositionally biased region" description="Basic and acidic residues" evidence="1">
    <location>
        <begin position="94"/>
        <end position="113"/>
    </location>
</feature>
<evidence type="ECO:0000313" key="3">
    <source>
        <dbReference type="Proteomes" id="UP000604825"/>
    </source>
</evidence>
<name>A0A811MSV6_9POAL</name>
<dbReference type="AlphaFoldDB" id="A0A811MSV6"/>
<keyword evidence="3" id="KW-1185">Reference proteome</keyword>
<dbReference type="Proteomes" id="UP000604825">
    <property type="component" value="Unassembled WGS sequence"/>
</dbReference>
<feature type="region of interest" description="Disordered" evidence="1">
    <location>
        <begin position="94"/>
        <end position="127"/>
    </location>
</feature>
<evidence type="ECO:0000256" key="1">
    <source>
        <dbReference type="SAM" id="MobiDB-lite"/>
    </source>
</evidence>
<reference evidence="2" key="1">
    <citation type="submission" date="2020-10" db="EMBL/GenBank/DDBJ databases">
        <authorList>
            <person name="Han B."/>
            <person name="Lu T."/>
            <person name="Zhao Q."/>
            <person name="Huang X."/>
            <person name="Zhao Y."/>
        </authorList>
    </citation>
    <scope>NUCLEOTIDE SEQUENCE</scope>
</reference>
<gene>
    <name evidence="2" type="ORF">NCGR_LOCUS7775</name>
</gene>